<reference evidence="1" key="2">
    <citation type="journal article" date="2015" name="Fish Shellfish Immunol.">
        <title>Early steps in the European eel (Anguilla anguilla)-Vibrio vulnificus interaction in the gills: Role of the RtxA13 toxin.</title>
        <authorList>
            <person name="Callol A."/>
            <person name="Pajuelo D."/>
            <person name="Ebbesson L."/>
            <person name="Teles M."/>
            <person name="MacKenzie S."/>
            <person name="Amaro C."/>
        </authorList>
    </citation>
    <scope>NUCLEOTIDE SEQUENCE</scope>
</reference>
<evidence type="ECO:0000313" key="1">
    <source>
        <dbReference type="EMBL" id="JAH68603.1"/>
    </source>
</evidence>
<dbReference type="AlphaFoldDB" id="A0A0E9UUF8"/>
<dbReference type="EMBL" id="GBXM01039974">
    <property type="protein sequence ID" value="JAH68603.1"/>
    <property type="molecule type" value="Transcribed_RNA"/>
</dbReference>
<protein>
    <submittedName>
        <fullName evidence="1">Uncharacterized protein</fullName>
    </submittedName>
</protein>
<sequence>MRWGTSGNMRKNRVLQIIPCENTCHSSYFLHAFCCHFSWEPYHSTSVPDLTNSLVAEWKQI</sequence>
<organism evidence="1">
    <name type="scientific">Anguilla anguilla</name>
    <name type="common">European freshwater eel</name>
    <name type="synonym">Muraena anguilla</name>
    <dbReference type="NCBI Taxonomy" id="7936"/>
    <lineage>
        <taxon>Eukaryota</taxon>
        <taxon>Metazoa</taxon>
        <taxon>Chordata</taxon>
        <taxon>Craniata</taxon>
        <taxon>Vertebrata</taxon>
        <taxon>Euteleostomi</taxon>
        <taxon>Actinopterygii</taxon>
        <taxon>Neopterygii</taxon>
        <taxon>Teleostei</taxon>
        <taxon>Anguilliformes</taxon>
        <taxon>Anguillidae</taxon>
        <taxon>Anguilla</taxon>
    </lineage>
</organism>
<accession>A0A0E9UUF8</accession>
<name>A0A0E9UUF8_ANGAN</name>
<proteinExistence type="predicted"/>
<reference evidence="1" key="1">
    <citation type="submission" date="2014-11" db="EMBL/GenBank/DDBJ databases">
        <authorList>
            <person name="Amaro Gonzalez C."/>
        </authorList>
    </citation>
    <scope>NUCLEOTIDE SEQUENCE</scope>
</reference>